<evidence type="ECO:0000313" key="2">
    <source>
        <dbReference type="RefSeq" id="XP_073938789.1"/>
    </source>
</evidence>
<evidence type="ECO:0000313" key="1">
    <source>
        <dbReference type="Proteomes" id="UP001732720"/>
    </source>
</evidence>
<dbReference type="Proteomes" id="UP001732720">
    <property type="component" value="Chromosome 1"/>
</dbReference>
<dbReference type="RefSeq" id="XP_073938789.1">
    <property type="nucleotide sequence ID" value="XM_074082688.1"/>
</dbReference>
<name>A0AC58NAW4_CASCN</name>
<keyword evidence="1" id="KW-1185">Reference proteome</keyword>
<proteinExistence type="predicted"/>
<accession>A0AC58NAW4</accession>
<sequence length="290" mass="31976">MVKDIEQDWYIRRDRPLGHMCKDKDKKDGAKEEDKDEVGATGAQSFSHSTLCLKSQHSSQYEGVGDEDENKVRSQQSPASSKLVKAIDSDIIARKPGDRHIGTDAILNDISPTNLGNNSVVKSVVFILIRNMFLSSPIPILSAQLHYCGKNIIENCICANLSVSKLSCDSVALNRIFQVTMAWTLLGSDLILIFLSYTFILRAVLRLKAKGAVVKALSTCGSHFILILFFSTILLVLVFTHVAKNKVSPDIPILLNVLHHVIPAALNPIVYGVRTQKIKQGILKLLKKCG</sequence>
<reference evidence="2" key="1">
    <citation type="submission" date="2025-08" db="UniProtKB">
        <authorList>
            <consortium name="RefSeq"/>
        </authorList>
    </citation>
    <scope>IDENTIFICATION</scope>
</reference>
<gene>
    <name evidence="2" type="primary">LOC141425667</name>
</gene>
<organism evidence="1 2">
    <name type="scientific">Castor canadensis</name>
    <name type="common">American beaver</name>
    <dbReference type="NCBI Taxonomy" id="51338"/>
    <lineage>
        <taxon>Eukaryota</taxon>
        <taxon>Metazoa</taxon>
        <taxon>Chordata</taxon>
        <taxon>Craniata</taxon>
        <taxon>Vertebrata</taxon>
        <taxon>Euteleostomi</taxon>
        <taxon>Mammalia</taxon>
        <taxon>Eutheria</taxon>
        <taxon>Euarchontoglires</taxon>
        <taxon>Glires</taxon>
        <taxon>Rodentia</taxon>
        <taxon>Castorimorpha</taxon>
        <taxon>Castoridae</taxon>
        <taxon>Castor</taxon>
    </lineage>
</organism>
<protein>
    <submittedName>
        <fullName evidence="2">Olfactory receptor 56A3-like</fullName>
    </submittedName>
</protein>